<sequence>MIKVDDFHRLKDITNVTSVYSPSFSGIVSGECKGNVWVDNLECPNLALVESIPVGGFAFLGAIHTKEQGEHLENYS</sequence>
<organism evidence="1 2">
    <name type="scientific">Paenibacillus turicensis</name>
    <dbReference type="NCBI Taxonomy" id="160487"/>
    <lineage>
        <taxon>Bacteria</taxon>
        <taxon>Bacillati</taxon>
        <taxon>Bacillota</taxon>
        <taxon>Bacilli</taxon>
        <taxon>Bacillales</taxon>
        <taxon>Paenibacillaceae</taxon>
        <taxon>Paenibacillus</taxon>
    </lineage>
</organism>
<comment type="caution">
    <text evidence="1">The sequence shown here is derived from an EMBL/GenBank/DDBJ whole genome shotgun (WGS) entry which is preliminary data.</text>
</comment>
<evidence type="ECO:0000313" key="1">
    <source>
        <dbReference type="EMBL" id="MBP1903748.1"/>
    </source>
</evidence>
<name>A0ABS4FN40_9BACL</name>
<reference evidence="1 2" key="1">
    <citation type="submission" date="2021-03" db="EMBL/GenBank/DDBJ databases">
        <title>Genomic Encyclopedia of Type Strains, Phase IV (KMG-IV): sequencing the most valuable type-strain genomes for metagenomic binning, comparative biology and taxonomic classification.</title>
        <authorList>
            <person name="Goeker M."/>
        </authorList>
    </citation>
    <scope>NUCLEOTIDE SEQUENCE [LARGE SCALE GENOMIC DNA]</scope>
    <source>
        <strain evidence="1 2">DSM 14349</strain>
    </source>
</reference>
<dbReference type="RefSeq" id="WP_210087412.1">
    <property type="nucleotide sequence ID" value="NZ_JAGGKG010000001.1"/>
</dbReference>
<keyword evidence="2" id="KW-1185">Reference proteome</keyword>
<dbReference type="EMBL" id="JAGGKG010000001">
    <property type="protein sequence ID" value="MBP1903748.1"/>
    <property type="molecule type" value="Genomic_DNA"/>
</dbReference>
<dbReference type="Proteomes" id="UP001519272">
    <property type="component" value="Unassembled WGS sequence"/>
</dbReference>
<evidence type="ECO:0000313" key="2">
    <source>
        <dbReference type="Proteomes" id="UP001519272"/>
    </source>
</evidence>
<proteinExistence type="predicted"/>
<gene>
    <name evidence="1" type="ORF">J2Z32_000360</name>
</gene>
<protein>
    <submittedName>
        <fullName evidence="1">Uncharacterized protein</fullName>
    </submittedName>
</protein>
<accession>A0ABS4FN40</accession>